<evidence type="ECO:0000313" key="2">
    <source>
        <dbReference type="EMBL" id="MBG6133939.1"/>
    </source>
</evidence>
<dbReference type="EMBL" id="JADOUF010000001">
    <property type="protein sequence ID" value="MBG6133939.1"/>
    <property type="molecule type" value="Genomic_DNA"/>
</dbReference>
<comment type="caution">
    <text evidence="2">The sequence shown here is derived from an EMBL/GenBank/DDBJ whole genome shotgun (WGS) entry which is preliminary data.</text>
</comment>
<reference evidence="2" key="1">
    <citation type="submission" date="2020-11" db="EMBL/GenBank/DDBJ databases">
        <title>Sequencing the genomes of 1000 actinobacteria strains.</title>
        <authorList>
            <person name="Klenk H.-P."/>
        </authorList>
    </citation>
    <scope>NUCLEOTIDE SEQUENCE</scope>
    <source>
        <strain evidence="2">DSM 45356</strain>
    </source>
</reference>
<dbReference type="Proteomes" id="UP000622552">
    <property type="component" value="Unassembled WGS sequence"/>
</dbReference>
<keyword evidence="3" id="KW-1185">Reference proteome</keyword>
<gene>
    <name evidence="2" type="ORF">IW245_000133</name>
</gene>
<accession>A0A8J7KFN0</accession>
<evidence type="ECO:0000256" key="1">
    <source>
        <dbReference type="SAM" id="MobiDB-lite"/>
    </source>
</evidence>
<dbReference type="AlphaFoldDB" id="A0A8J7KFN0"/>
<evidence type="ECO:0000313" key="3">
    <source>
        <dbReference type="Proteomes" id="UP000622552"/>
    </source>
</evidence>
<name>A0A8J7KFN0_9ACTN</name>
<organism evidence="2 3">
    <name type="scientific">Longispora fulva</name>
    <dbReference type="NCBI Taxonomy" id="619741"/>
    <lineage>
        <taxon>Bacteria</taxon>
        <taxon>Bacillati</taxon>
        <taxon>Actinomycetota</taxon>
        <taxon>Actinomycetes</taxon>
        <taxon>Micromonosporales</taxon>
        <taxon>Micromonosporaceae</taxon>
        <taxon>Longispora</taxon>
    </lineage>
</organism>
<proteinExistence type="predicted"/>
<feature type="region of interest" description="Disordered" evidence="1">
    <location>
        <begin position="1"/>
        <end position="30"/>
    </location>
</feature>
<sequence>MTDSPGNAGNRVPSSRRPGGTRCGAADGRRFPFASMRGPCGPLRGQLKVKVPSALTGFQMPSPLPANVAR</sequence>
<protein>
    <submittedName>
        <fullName evidence="2">Uncharacterized protein</fullName>
    </submittedName>
</protein>